<dbReference type="RefSeq" id="WP_041814340.1">
    <property type="nucleotide sequence ID" value="NZ_BSWJ01000011.1"/>
</dbReference>
<evidence type="ECO:0000313" key="1">
    <source>
        <dbReference type="EMBL" id="GMB86824.1"/>
    </source>
</evidence>
<reference evidence="1" key="1">
    <citation type="submission" date="2023-04" db="EMBL/GenBank/DDBJ databases">
        <title>Draft genome sequences of Lactobacillus delbrueckii subsp. bulgaricus ME-900 and ME-901 with improved acid tolerance.</title>
        <authorList>
            <person name="Ishida T."/>
            <person name="Yamamoto E."/>
            <person name="Koizumi A."/>
            <person name="Fujiwara S."/>
            <person name="Makino S."/>
            <person name="Kano H."/>
            <person name="Kimura K."/>
        </authorList>
    </citation>
    <scope>NUCLEOTIDE SEQUENCE</scope>
    <source>
        <strain evidence="1">ME-900</strain>
    </source>
</reference>
<comment type="caution">
    <text evidence="1">The sequence shown here is derived from an EMBL/GenBank/DDBJ whole genome shotgun (WGS) entry which is preliminary data.</text>
</comment>
<dbReference type="EMBL" id="BSWK01000015">
    <property type="protein sequence ID" value="GMB86824.1"/>
    <property type="molecule type" value="Genomic_DNA"/>
</dbReference>
<gene>
    <name evidence="1" type="ORF">ME0900_11970</name>
</gene>
<sequence length="92" mass="10470">MEYEYRLVDRDLAVDGVKRLLPDVVWKIANTELVEGIGLPEVQMICGGKAAEGMTVKEVITVHNLKRAMQFMLANLDRPVDLDLVKEYNRQP</sequence>
<accession>A0AAV5PF39</accession>
<dbReference type="AlphaFoldDB" id="A0AAV5PF39"/>
<name>A0AAV5PF39_LACDE</name>
<protein>
    <submittedName>
        <fullName evidence="1">Uncharacterized protein</fullName>
    </submittedName>
</protein>
<proteinExistence type="predicted"/>
<organism evidence="1 2">
    <name type="scientific">Lactobacillus delbrueckii subsp. bulgaricus</name>
    <dbReference type="NCBI Taxonomy" id="1585"/>
    <lineage>
        <taxon>Bacteria</taxon>
        <taxon>Bacillati</taxon>
        <taxon>Bacillota</taxon>
        <taxon>Bacilli</taxon>
        <taxon>Lactobacillales</taxon>
        <taxon>Lactobacillaceae</taxon>
        <taxon>Lactobacillus</taxon>
    </lineage>
</organism>
<dbReference type="Proteomes" id="UP001165243">
    <property type="component" value="Unassembled WGS sequence"/>
</dbReference>
<evidence type="ECO:0000313" key="2">
    <source>
        <dbReference type="Proteomes" id="UP001165243"/>
    </source>
</evidence>